<feature type="domain" description="Ig-like" evidence="2">
    <location>
        <begin position="1"/>
        <end position="79"/>
    </location>
</feature>
<comment type="caution">
    <text evidence="3">The sequence shown here is derived from an EMBL/GenBank/DDBJ whole genome shotgun (WGS) entry which is preliminary data.</text>
</comment>
<dbReference type="GO" id="GO:0098632">
    <property type="term" value="F:cell-cell adhesion mediator activity"/>
    <property type="evidence" value="ECO:0007669"/>
    <property type="project" value="TreeGrafter"/>
</dbReference>
<dbReference type="GO" id="GO:0007411">
    <property type="term" value="P:axon guidance"/>
    <property type="evidence" value="ECO:0007669"/>
    <property type="project" value="TreeGrafter"/>
</dbReference>
<dbReference type="Pfam" id="PF13927">
    <property type="entry name" value="Ig_3"/>
    <property type="match status" value="2"/>
</dbReference>
<gene>
    <name evidence="3" type="ORF">B4U80_08765</name>
</gene>
<dbReference type="EMBL" id="NCKV01015616">
    <property type="protein sequence ID" value="RWS20766.1"/>
    <property type="molecule type" value="Genomic_DNA"/>
</dbReference>
<protein>
    <submittedName>
        <fullName evidence="3">Hemicentin-1-like protein</fullName>
    </submittedName>
</protein>
<dbReference type="GO" id="GO:0030424">
    <property type="term" value="C:axon"/>
    <property type="evidence" value="ECO:0007669"/>
    <property type="project" value="TreeGrafter"/>
</dbReference>
<evidence type="ECO:0000313" key="3">
    <source>
        <dbReference type="EMBL" id="RWS20766.1"/>
    </source>
</evidence>
<dbReference type="Pfam" id="PF07679">
    <property type="entry name" value="I-set"/>
    <property type="match status" value="1"/>
</dbReference>
<evidence type="ECO:0000259" key="2">
    <source>
        <dbReference type="PROSITE" id="PS50835"/>
    </source>
</evidence>
<evidence type="ECO:0000313" key="4">
    <source>
        <dbReference type="Proteomes" id="UP000288716"/>
    </source>
</evidence>
<dbReference type="STRING" id="299467.A0A443RZS1"/>
<proteinExistence type="predicted"/>
<dbReference type="VEuPathDB" id="VectorBase:LDEU011274"/>
<dbReference type="PANTHER" id="PTHR10075:SF100">
    <property type="entry name" value="FASCICLIN-2"/>
    <property type="match status" value="1"/>
</dbReference>
<dbReference type="InterPro" id="IPR003598">
    <property type="entry name" value="Ig_sub2"/>
</dbReference>
<dbReference type="InterPro" id="IPR003599">
    <property type="entry name" value="Ig_sub"/>
</dbReference>
<dbReference type="Proteomes" id="UP000288716">
    <property type="component" value="Unassembled WGS sequence"/>
</dbReference>
<dbReference type="OrthoDB" id="5982258at2759"/>
<dbReference type="PROSITE" id="PS50835">
    <property type="entry name" value="IG_LIKE"/>
    <property type="match status" value="3"/>
</dbReference>
<dbReference type="InterPro" id="IPR013098">
    <property type="entry name" value="Ig_I-set"/>
</dbReference>
<feature type="domain" description="Ig-like" evidence="2">
    <location>
        <begin position="193"/>
        <end position="259"/>
    </location>
</feature>
<dbReference type="GO" id="GO:0005886">
    <property type="term" value="C:plasma membrane"/>
    <property type="evidence" value="ECO:0007669"/>
    <property type="project" value="TreeGrafter"/>
</dbReference>
<feature type="domain" description="Ig-like" evidence="2">
    <location>
        <begin position="84"/>
        <end position="174"/>
    </location>
</feature>
<dbReference type="FunFam" id="2.60.40.10:FF:000333">
    <property type="entry name" value="Down syndrome cell adhesion molecule"/>
    <property type="match status" value="1"/>
</dbReference>
<keyword evidence="1" id="KW-0393">Immunoglobulin domain</keyword>
<dbReference type="AlphaFoldDB" id="A0A443RZS1"/>
<name>A0A443RZS1_9ACAR</name>
<dbReference type="PANTHER" id="PTHR10075">
    <property type="entry name" value="BASIGIN RELATED"/>
    <property type="match status" value="1"/>
</dbReference>
<dbReference type="SMART" id="SM00409">
    <property type="entry name" value="IG"/>
    <property type="match status" value="3"/>
</dbReference>
<evidence type="ECO:0000256" key="1">
    <source>
        <dbReference type="ARBA" id="ARBA00023319"/>
    </source>
</evidence>
<sequence>MKWIDEPKDVVFVTGKSAVVTCVADGYPNPTIQWLRNGVVASFKSDLSFNEIKPSDFGIYECVASNGAQSDLRKKVTIKVSEPPRIMRNIHASTLNEGSRFTALCTLTKGTEPLYFKWLKDTSTILPHSNDIKIQTLPMMSTLVIDAVQKHDSGNYTCIVNNDVGDDTYTIPLSVNIALKWIKQPKDTKAVVGKELVIECIAYGFPSPTIKWIKSGLKSVISNSEKLEFTNIGVSDAGEYECIVENGVDSELRKSVKVSVVVQNAALVLRE</sequence>
<dbReference type="SMART" id="SM00408">
    <property type="entry name" value="IGc2"/>
    <property type="match status" value="3"/>
</dbReference>
<keyword evidence="4" id="KW-1185">Reference proteome</keyword>
<reference evidence="3 4" key="1">
    <citation type="journal article" date="2018" name="Gigascience">
        <title>Genomes of trombidid mites reveal novel predicted allergens and laterally-transferred genes associated with secondary metabolism.</title>
        <authorList>
            <person name="Dong X."/>
            <person name="Chaisiri K."/>
            <person name="Xia D."/>
            <person name="Armstrong S.D."/>
            <person name="Fang Y."/>
            <person name="Donnelly M.J."/>
            <person name="Kadowaki T."/>
            <person name="McGarry J.W."/>
            <person name="Darby A.C."/>
            <person name="Makepeace B.L."/>
        </authorList>
    </citation>
    <scope>NUCLEOTIDE SEQUENCE [LARGE SCALE GENOMIC DNA]</scope>
    <source>
        <strain evidence="3">UoL-UT</strain>
    </source>
</reference>
<dbReference type="InterPro" id="IPR007110">
    <property type="entry name" value="Ig-like_dom"/>
</dbReference>
<dbReference type="SUPFAM" id="SSF48726">
    <property type="entry name" value="Immunoglobulin"/>
    <property type="match status" value="3"/>
</dbReference>
<dbReference type="InterPro" id="IPR036179">
    <property type="entry name" value="Ig-like_dom_sf"/>
</dbReference>
<organism evidence="3 4">
    <name type="scientific">Leptotrombidium deliense</name>
    <dbReference type="NCBI Taxonomy" id="299467"/>
    <lineage>
        <taxon>Eukaryota</taxon>
        <taxon>Metazoa</taxon>
        <taxon>Ecdysozoa</taxon>
        <taxon>Arthropoda</taxon>
        <taxon>Chelicerata</taxon>
        <taxon>Arachnida</taxon>
        <taxon>Acari</taxon>
        <taxon>Acariformes</taxon>
        <taxon>Trombidiformes</taxon>
        <taxon>Prostigmata</taxon>
        <taxon>Anystina</taxon>
        <taxon>Parasitengona</taxon>
        <taxon>Trombiculoidea</taxon>
        <taxon>Trombiculidae</taxon>
        <taxon>Leptotrombidium</taxon>
    </lineage>
</organism>
<dbReference type="GO" id="GO:0070593">
    <property type="term" value="P:dendrite self-avoidance"/>
    <property type="evidence" value="ECO:0007669"/>
    <property type="project" value="TreeGrafter"/>
</dbReference>
<dbReference type="InterPro" id="IPR013783">
    <property type="entry name" value="Ig-like_fold"/>
</dbReference>
<dbReference type="GO" id="GO:0007156">
    <property type="term" value="P:homophilic cell adhesion via plasma membrane adhesion molecules"/>
    <property type="evidence" value="ECO:0007669"/>
    <property type="project" value="TreeGrafter"/>
</dbReference>
<dbReference type="Gene3D" id="2.60.40.10">
    <property type="entry name" value="Immunoglobulins"/>
    <property type="match status" value="3"/>
</dbReference>
<accession>A0A443RZS1</accession>